<accession>A0A1J4KBI4</accession>
<comment type="caution">
    <text evidence="1">The sequence shown here is derived from an EMBL/GenBank/DDBJ whole genome shotgun (WGS) entry which is preliminary data.</text>
</comment>
<dbReference type="Proteomes" id="UP000179807">
    <property type="component" value="Unassembled WGS sequence"/>
</dbReference>
<gene>
    <name evidence="1" type="ORF">TRFO_25085</name>
</gene>
<reference evidence="1" key="1">
    <citation type="submission" date="2016-10" db="EMBL/GenBank/DDBJ databases">
        <authorList>
            <person name="Benchimol M."/>
            <person name="Almeida L.G."/>
            <person name="Vasconcelos A.T."/>
            <person name="Perreira-Neves A."/>
            <person name="Rosa I.A."/>
            <person name="Tasca T."/>
            <person name="Bogo M.R."/>
            <person name="de Souza W."/>
        </authorList>
    </citation>
    <scope>NUCLEOTIDE SEQUENCE [LARGE SCALE GENOMIC DNA]</scope>
    <source>
        <strain evidence="1">K</strain>
    </source>
</reference>
<protein>
    <submittedName>
        <fullName evidence="1">Uncharacterized protein</fullName>
    </submittedName>
</protein>
<dbReference type="OrthoDB" id="10649368at2759"/>
<dbReference type="AlphaFoldDB" id="A0A1J4KBI4"/>
<evidence type="ECO:0000313" key="2">
    <source>
        <dbReference type="Proteomes" id="UP000179807"/>
    </source>
</evidence>
<name>A0A1J4KBI4_9EUKA</name>
<proteinExistence type="predicted"/>
<sequence length="506" mass="58337">MIQKKWKIFIIESIETEYIFNFVIQIERRPLIQSSLLLNPPRQSPRKSLVKHEELTYVKSTVNVQTLTKADIARIDNLIISLLEIKKHKQESMTKDKIKCTIKISPIKKIRYVDHIIDKYLAHRILVNEYNRKLVNYNINAIGAIERVVTLIKTIVSESRNVKLDLAEFQNFLDRKYVSAGITKAKEETEKITKILQIMANKLHTLDSDEIYLNKVIKKQIVKVEKNNDYLPPNFFDECVHAFLNTKKTDDKNLSAVLSNLKYGNENYISQLIVYITKIIQGKQTYSNQENIVIRSAVIRFFFDMAYISQPEVLCSNLSSMIFFKNCTYIASFSPNKLGLNPQLFTQNQINSPIAAIVRDSPLMAEISHDLNSLMFYTSPIDMTKILTDVIVKLDEIVKKNVLSRKFGQFAAMVESDFKQKKRNEMMSFDDCFSLFFSILSVDPPTNALEISVLFQNSPDFVESVQMKYAKATYVSAVQHILEFTDEQLVEDVVDEFPSSDPLGIL</sequence>
<dbReference type="GeneID" id="94838830"/>
<dbReference type="VEuPathDB" id="TrichDB:TRFO_25085"/>
<evidence type="ECO:0000313" key="1">
    <source>
        <dbReference type="EMBL" id="OHT06837.1"/>
    </source>
</evidence>
<organism evidence="1 2">
    <name type="scientific">Tritrichomonas foetus</name>
    <dbReference type="NCBI Taxonomy" id="1144522"/>
    <lineage>
        <taxon>Eukaryota</taxon>
        <taxon>Metamonada</taxon>
        <taxon>Parabasalia</taxon>
        <taxon>Tritrichomonadida</taxon>
        <taxon>Tritrichomonadidae</taxon>
        <taxon>Tritrichomonas</taxon>
    </lineage>
</organism>
<dbReference type="RefSeq" id="XP_068359973.1">
    <property type="nucleotide sequence ID" value="XM_068504126.1"/>
</dbReference>
<dbReference type="EMBL" id="MLAK01000714">
    <property type="protein sequence ID" value="OHT06837.1"/>
    <property type="molecule type" value="Genomic_DNA"/>
</dbReference>
<keyword evidence="2" id="KW-1185">Reference proteome</keyword>